<sequence length="721" mass="77179">MEKMCGSGMENLPCPYRHEYVNCKAKPSSASSGSGGSSSSSGIGIVIGIVIVTGIGSSSSSSSCGIVIVIIIVIVIGSSSSSSCGIGIGIGIVIGSSSSSSSIMVQAQGAMAPTCLLILLLVALRAQGVGAAPWQARELGMDRETVEKEALQEGGSEAVPVSDAEKGAIQSTGVPGVDGQKNANAMDPDDFQRYCIEGAMAILGSMLLGMVFFCAICMWRRRRRVGRGVCRGETPALLRQSLSKHLLSMCTAFAMKQQDPDSREQGESERCFVCGETGAAITCQQKGCNRSFHLPCASEGECVTQFFGLYRSFCWEHRPEQAVQAAPEQNTTCIICLGLVEDKKSYHTMVCPACQHAWFHRTCIQKQAIHAGVCFRCLRCQSKDEFVMEMLTMGIRISKRFVFLFPTHKTSGASVVPGQGRPGRLLSPDSLSSAAWRSWQQGVGRRAGTAWICLMLGQPGLKTFPSFSSRQPSRESDQAFGLVYQRHIRCNASKCLCLGGREQAEEEGSWQMLLCSSCAAKGIHRRCSYLRNSATTWQCDCCAGLGPGASDKSELASIRTASQAASGLSHGSLVPESSRPSTITYTPPGPSRSSPGPESSSRSSHLGPDRIRHRSHLQHRAQKPYSRPGKPRGTSHVPAPSVEPSTPSTAWQMALGLFLGLLALQRSSSTSASQAASGLSRGALVLESSSRSSHPGPDRIRHRSRLQHRAQKPYSRPGRCC</sequence>
<organism evidence="9 10">
    <name type="scientific">Grus japonensis</name>
    <name type="common">Japanese crane</name>
    <name type="synonym">Red-crowned crane</name>
    <dbReference type="NCBI Taxonomy" id="30415"/>
    <lineage>
        <taxon>Eukaryota</taxon>
        <taxon>Metazoa</taxon>
        <taxon>Chordata</taxon>
        <taxon>Craniata</taxon>
        <taxon>Vertebrata</taxon>
        <taxon>Euteleostomi</taxon>
        <taxon>Archelosauria</taxon>
        <taxon>Archosauria</taxon>
        <taxon>Dinosauria</taxon>
        <taxon>Saurischia</taxon>
        <taxon>Theropoda</taxon>
        <taxon>Coelurosauria</taxon>
        <taxon>Aves</taxon>
        <taxon>Neognathae</taxon>
        <taxon>Neoaves</taxon>
        <taxon>Gruiformes</taxon>
        <taxon>Gruidae</taxon>
        <taxon>Grus</taxon>
    </lineage>
</organism>
<dbReference type="Pfam" id="PF26054">
    <property type="entry name" value="PHD_G2E3"/>
    <property type="match status" value="1"/>
</dbReference>
<evidence type="ECO:0000256" key="1">
    <source>
        <dbReference type="ARBA" id="ARBA00022723"/>
    </source>
</evidence>
<keyword evidence="10" id="KW-1185">Reference proteome</keyword>
<feature type="compositionally biased region" description="Basic residues" evidence="5">
    <location>
        <begin position="611"/>
        <end position="622"/>
    </location>
</feature>
<feature type="region of interest" description="Disordered" evidence="5">
    <location>
        <begin position="564"/>
        <end position="647"/>
    </location>
</feature>
<dbReference type="InterPro" id="IPR001841">
    <property type="entry name" value="Znf_RING"/>
</dbReference>
<dbReference type="PANTHER" id="PTHR12420:SF47">
    <property type="entry name" value="PHD FINGER PROTEIN 7"/>
    <property type="match status" value="1"/>
</dbReference>
<dbReference type="InterPro" id="IPR001965">
    <property type="entry name" value="Znf_PHD"/>
</dbReference>
<dbReference type="InterPro" id="IPR034732">
    <property type="entry name" value="EPHD"/>
</dbReference>
<proteinExistence type="predicted"/>
<comment type="caution">
    <text evidence="9">The sequence shown here is derived from an EMBL/GenBank/DDBJ whole genome shotgun (WGS) entry which is preliminary data.</text>
</comment>
<keyword evidence="2 4" id="KW-0863">Zinc-finger</keyword>
<dbReference type="InterPro" id="IPR059102">
    <property type="entry name" value="PHD_PHF7/G2E3-like"/>
</dbReference>
<evidence type="ECO:0000256" key="6">
    <source>
        <dbReference type="SAM" id="Phobius"/>
    </source>
</evidence>
<evidence type="ECO:0000256" key="2">
    <source>
        <dbReference type="ARBA" id="ARBA00022771"/>
    </source>
</evidence>
<keyword evidence="3" id="KW-0862">Zinc</keyword>
<keyword evidence="1" id="KW-0479">Metal-binding</keyword>
<feature type="region of interest" description="Disordered" evidence="5">
    <location>
        <begin position="686"/>
        <end position="721"/>
    </location>
</feature>
<feature type="compositionally biased region" description="Low complexity" evidence="5">
    <location>
        <begin position="591"/>
        <end position="604"/>
    </location>
</feature>
<keyword evidence="6" id="KW-0812">Transmembrane</keyword>
<dbReference type="Pfam" id="PF13771">
    <property type="entry name" value="zf-HC5HC2H"/>
    <property type="match status" value="1"/>
</dbReference>
<protein>
    <submittedName>
        <fullName evidence="9">PHD finger protein 7-like</fullName>
    </submittedName>
</protein>
<keyword evidence="6" id="KW-0472">Membrane</keyword>
<dbReference type="SMART" id="SM00249">
    <property type="entry name" value="PHD"/>
    <property type="match status" value="3"/>
</dbReference>
<dbReference type="AlphaFoldDB" id="A0ABC9XTG3"/>
<name>A0ABC9XTG3_GRUJA</name>
<dbReference type="InterPro" id="IPR013083">
    <property type="entry name" value="Znf_RING/FYVE/PHD"/>
</dbReference>
<feature type="transmembrane region" description="Helical" evidence="6">
    <location>
        <begin position="198"/>
        <end position="219"/>
    </location>
</feature>
<dbReference type="InterPro" id="IPR051188">
    <property type="entry name" value="PHD-type_Zinc_Finger"/>
</dbReference>
<feature type="compositionally biased region" description="Basic residues" evidence="5">
    <location>
        <begin position="700"/>
        <end position="711"/>
    </location>
</feature>
<evidence type="ECO:0000259" key="7">
    <source>
        <dbReference type="PROSITE" id="PS50089"/>
    </source>
</evidence>
<feature type="transmembrane region" description="Helical" evidence="6">
    <location>
        <begin position="66"/>
        <end position="94"/>
    </location>
</feature>
<evidence type="ECO:0000313" key="9">
    <source>
        <dbReference type="EMBL" id="GAB0200310.1"/>
    </source>
</evidence>
<evidence type="ECO:0000256" key="5">
    <source>
        <dbReference type="SAM" id="MobiDB-lite"/>
    </source>
</evidence>
<dbReference type="InterPro" id="IPR011011">
    <property type="entry name" value="Znf_FYVE_PHD"/>
</dbReference>
<accession>A0ABC9XTG3</accession>
<feature type="domain" description="RING-type" evidence="7">
    <location>
        <begin position="333"/>
        <end position="381"/>
    </location>
</feature>
<feature type="domain" description="PHD-type" evidence="8">
    <location>
        <begin position="270"/>
        <end position="318"/>
    </location>
</feature>
<dbReference type="GO" id="GO:0008270">
    <property type="term" value="F:zinc ion binding"/>
    <property type="evidence" value="ECO:0007669"/>
    <property type="project" value="UniProtKB-KW"/>
</dbReference>
<evidence type="ECO:0000313" key="10">
    <source>
        <dbReference type="Proteomes" id="UP001623348"/>
    </source>
</evidence>
<dbReference type="PROSITE" id="PS51805">
    <property type="entry name" value="EPHD"/>
    <property type="match status" value="1"/>
</dbReference>
<feature type="transmembrane region" description="Helical" evidence="6">
    <location>
        <begin position="42"/>
        <end position="60"/>
    </location>
</feature>
<dbReference type="Gene3D" id="3.30.40.10">
    <property type="entry name" value="Zinc/RING finger domain, C3HC4 (zinc finger)"/>
    <property type="match status" value="2"/>
</dbReference>
<dbReference type="PROSITE" id="PS50089">
    <property type="entry name" value="ZF_RING_2"/>
    <property type="match status" value="1"/>
</dbReference>
<reference evidence="9 10" key="1">
    <citation type="submission" date="2024-06" db="EMBL/GenBank/DDBJ databases">
        <title>The draft genome of Grus japonensis, version 3.</title>
        <authorList>
            <person name="Nabeshima K."/>
            <person name="Suzuki S."/>
            <person name="Onuma M."/>
        </authorList>
    </citation>
    <scope>NUCLEOTIDE SEQUENCE [LARGE SCALE GENOMIC DNA]</scope>
    <source>
        <strain evidence="9 10">451A</strain>
    </source>
</reference>
<dbReference type="SMART" id="SM00184">
    <property type="entry name" value="RING"/>
    <property type="match status" value="2"/>
</dbReference>
<evidence type="ECO:0000259" key="8">
    <source>
        <dbReference type="PROSITE" id="PS51805"/>
    </source>
</evidence>
<dbReference type="Proteomes" id="UP001623348">
    <property type="component" value="Unassembled WGS sequence"/>
</dbReference>
<gene>
    <name evidence="9" type="ORF">GRJ2_002496400</name>
</gene>
<dbReference type="SUPFAM" id="SSF57903">
    <property type="entry name" value="FYVE/PHD zinc finger"/>
    <property type="match status" value="1"/>
</dbReference>
<keyword evidence="6" id="KW-1133">Transmembrane helix</keyword>
<evidence type="ECO:0000256" key="4">
    <source>
        <dbReference type="PROSITE-ProRule" id="PRU00175"/>
    </source>
</evidence>
<dbReference type="PANTHER" id="PTHR12420">
    <property type="entry name" value="PHD FINGER PROTEIN"/>
    <property type="match status" value="1"/>
</dbReference>
<dbReference type="EMBL" id="BAAFJT010000026">
    <property type="protein sequence ID" value="GAB0200310.1"/>
    <property type="molecule type" value="Genomic_DNA"/>
</dbReference>
<evidence type="ECO:0000256" key="3">
    <source>
        <dbReference type="ARBA" id="ARBA00022833"/>
    </source>
</evidence>